<dbReference type="NCBIfam" id="TIGR00879">
    <property type="entry name" value="SP"/>
    <property type="match status" value="1"/>
</dbReference>
<evidence type="ECO:0000259" key="13">
    <source>
        <dbReference type="PROSITE" id="PS50850"/>
    </source>
</evidence>
<dbReference type="GO" id="GO:0005351">
    <property type="term" value="F:carbohydrate:proton symporter activity"/>
    <property type="evidence" value="ECO:0007669"/>
    <property type="project" value="TreeGrafter"/>
</dbReference>
<comment type="subcellular location">
    <subcellularLocation>
        <location evidence="1">Membrane</location>
        <topology evidence="1">Multi-pass membrane protein</topology>
    </subcellularLocation>
</comment>
<reference evidence="14 15" key="1">
    <citation type="journal article" date="2019" name="Nat. Ecol. Evol.">
        <title>Megaphylogeny resolves global patterns of mushroom evolution.</title>
        <authorList>
            <person name="Varga T."/>
            <person name="Krizsan K."/>
            <person name="Foldi C."/>
            <person name="Dima B."/>
            <person name="Sanchez-Garcia M."/>
            <person name="Sanchez-Ramirez S."/>
            <person name="Szollosi G.J."/>
            <person name="Szarkandi J.G."/>
            <person name="Papp V."/>
            <person name="Albert L."/>
            <person name="Andreopoulos W."/>
            <person name="Angelini C."/>
            <person name="Antonin V."/>
            <person name="Barry K.W."/>
            <person name="Bougher N.L."/>
            <person name="Buchanan P."/>
            <person name="Buyck B."/>
            <person name="Bense V."/>
            <person name="Catcheside P."/>
            <person name="Chovatia M."/>
            <person name="Cooper J."/>
            <person name="Damon W."/>
            <person name="Desjardin D."/>
            <person name="Finy P."/>
            <person name="Geml J."/>
            <person name="Haridas S."/>
            <person name="Hughes K."/>
            <person name="Justo A."/>
            <person name="Karasinski D."/>
            <person name="Kautmanova I."/>
            <person name="Kiss B."/>
            <person name="Kocsube S."/>
            <person name="Kotiranta H."/>
            <person name="LaButti K.M."/>
            <person name="Lechner B.E."/>
            <person name="Liimatainen K."/>
            <person name="Lipzen A."/>
            <person name="Lukacs Z."/>
            <person name="Mihaltcheva S."/>
            <person name="Morgado L.N."/>
            <person name="Niskanen T."/>
            <person name="Noordeloos M.E."/>
            <person name="Ohm R.A."/>
            <person name="Ortiz-Santana B."/>
            <person name="Ovrebo C."/>
            <person name="Racz N."/>
            <person name="Riley R."/>
            <person name="Savchenko A."/>
            <person name="Shiryaev A."/>
            <person name="Soop K."/>
            <person name="Spirin V."/>
            <person name="Szebenyi C."/>
            <person name="Tomsovsky M."/>
            <person name="Tulloss R.E."/>
            <person name="Uehling J."/>
            <person name="Grigoriev I.V."/>
            <person name="Vagvolgyi C."/>
            <person name="Papp T."/>
            <person name="Martin F.M."/>
            <person name="Miettinen O."/>
            <person name="Hibbett D.S."/>
            <person name="Nagy L.G."/>
        </authorList>
    </citation>
    <scope>NUCLEOTIDE SEQUENCE [LARGE SCALE GENOMIC DNA]</scope>
    <source>
        <strain evidence="14 15">CBS 309.79</strain>
    </source>
</reference>
<feature type="transmembrane region" description="Helical" evidence="12">
    <location>
        <begin position="353"/>
        <end position="373"/>
    </location>
</feature>
<dbReference type="AlphaFoldDB" id="A0A5C3QGN7"/>
<feature type="transmembrane region" description="Helical" evidence="12">
    <location>
        <begin position="286"/>
        <end position="307"/>
    </location>
</feature>
<keyword evidence="7 12" id="KW-0472">Membrane</keyword>
<comment type="similarity">
    <text evidence="2 10">Belongs to the major facilitator superfamily. Sugar transporter (TC 2.A.1.1) family.</text>
</comment>
<evidence type="ECO:0000256" key="9">
    <source>
        <dbReference type="ARBA" id="ARBA00049119"/>
    </source>
</evidence>
<keyword evidence="4 12" id="KW-0812">Transmembrane</keyword>
<evidence type="ECO:0000256" key="12">
    <source>
        <dbReference type="SAM" id="Phobius"/>
    </source>
</evidence>
<feature type="transmembrane region" description="Helical" evidence="12">
    <location>
        <begin position="68"/>
        <end position="87"/>
    </location>
</feature>
<evidence type="ECO:0000256" key="4">
    <source>
        <dbReference type="ARBA" id="ARBA00022692"/>
    </source>
</evidence>
<dbReference type="InterPro" id="IPR020846">
    <property type="entry name" value="MFS_dom"/>
</dbReference>
<evidence type="ECO:0000256" key="8">
    <source>
        <dbReference type="ARBA" id="ARBA00043213"/>
    </source>
</evidence>
<dbReference type="InterPro" id="IPR005828">
    <property type="entry name" value="MFS_sugar_transport-like"/>
</dbReference>
<accession>A0A5C3QGN7</accession>
<organism evidence="14 15">
    <name type="scientific">Pterulicium gracile</name>
    <dbReference type="NCBI Taxonomy" id="1884261"/>
    <lineage>
        <taxon>Eukaryota</taxon>
        <taxon>Fungi</taxon>
        <taxon>Dikarya</taxon>
        <taxon>Basidiomycota</taxon>
        <taxon>Agaricomycotina</taxon>
        <taxon>Agaricomycetes</taxon>
        <taxon>Agaricomycetidae</taxon>
        <taxon>Agaricales</taxon>
        <taxon>Pleurotineae</taxon>
        <taxon>Pterulaceae</taxon>
        <taxon>Pterulicium</taxon>
    </lineage>
</organism>
<evidence type="ECO:0000313" key="15">
    <source>
        <dbReference type="Proteomes" id="UP000305067"/>
    </source>
</evidence>
<dbReference type="InterPro" id="IPR050360">
    <property type="entry name" value="MFS_Sugar_Transporters"/>
</dbReference>
<sequence>MGLFSKVEDRPTPPEVYGWRIYASALTAAFGAMIFGYDSGFIGGTIALPSFGNTFFDGGRSAQRPNESANIVSTYQAGAIAGALLAYPISDRWGRKAGIVFAGVTNIIGAILQLCATSSTGLGIFLAGRVIGGMGVGAVSMVVPIYIAEISPTSIRGRLVGFYELLLQIGGVVGFWIPFAVNLNIPETDAKQWHIPVALQLIPAGLLILGALYLPESPRWLLKKNRPEHALKNLMYLRNLPADHHYVQEEVDIINRAIALETGASKRAGRWPKVREVMLKGNRNRLGMGCALLAFQNLTGVNAINYYSPTIFQALGVRGTSNSLFSTGVYGVVKMVCTLVFCLWIVDNFGRRFVFIVGAAGGAISMFYIGAYVKIAEPSADKDLGQGGVSAIAMIYVFSVFYAVSWNGLPWVYASEIYPVSIRGLCMSITAATQWVFQFAIARATPYMLRDMGYGTYMFFGSWMVVMIGWVWLFLKETKGVSLEDMDKLFGLTAYRHSSAPEESQPESRDESQPRQSSLEKTSPAGDRVRQV</sequence>
<dbReference type="Proteomes" id="UP000305067">
    <property type="component" value="Unassembled WGS sequence"/>
</dbReference>
<dbReference type="PRINTS" id="PR00171">
    <property type="entry name" value="SUGRTRNSPORT"/>
</dbReference>
<feature type="transmembrane region" description="Helical" evidence="12">
    <location>
        <begin position="130"/>
        <end position="148"/>
    </location>
</feature>
<dbReference type="GO" id="GO:0016020">
    <property type="term" value="C:membrane"/>
    <property type="evidence" value="ECO:0007669"/>
    <property type="project" value="UniProtKB-SubCell"/>
</dbReference>
<evidence type="ECO:0000256" key="7">
    <source>
        <dbReference type="ARBA" id="ARBA00023136"/>
    </source>
</evidence>
<evidence type="ECO:0000256" key="11">
    <source>
        <dbReference type="SAM" id="MobiDB-lite"/>
    </source>
</evidence>
<dbReference type="Pfam" id="PF00083">
    <property type="entry name" value="Sugar_tr"/>
    <property type="match status" value="1"/>
</dbReference>
<dbReference type="PROSITE" id="PS50850">
    <property type="entry name" value="MFS"/>
    <property type="match status" value="1"/>
</dbReference>
<feature type="transmembrane region" description="Helical" evidence="12">
    <location>
        <begin position="193"/>
        <end position="214"/>
    </location>
</feature>
<keyword evidence="3 10" id="KW-0813">Transport</keyword>
<feature type="transmembrane region" description="Helical" evidence="12">
    <location>
        <begin position="327"/>
        <end position="346"/>
    </location>
</feature>
<evidence type="ECO:0000256" key="1">
    <source>
        <dbReference type="ARBA" id="ARBA00004141"/>
    </source>
</evidence>
<dbReference type="PROSITE" id="PS00217">
    <property type="entry name" value="SUGAR_TRANSPORT_2"/>
    <property type="match status" value="1"/>
</dbReference>
<evidence type="ECO:0000256" key="5">
    <source>
        <dbReference type="ARBA" id="ARBA00022911"/>
    </source>
</evidence>
<evidence type="ECO:0000313" key="14">
    <source>
        <dbReference type="EMBL" id="TFL00418.1"/>
    </source>
</evidence>
<dbReference type="InterPro" id="IPR003663">
    <property type="entry name" value="Sugar/inositol_transpt"/>
</dbReference>
<comment type="catalytic activity">
    <reaction evidence="9">
        <text>myo-inositol(out) + H(+)(out) = myo-inositol(in) + H(+)(in)</text>
        <dbReference type="Rhea" id="RHEA:60364"/>
        <dbReference type="ChEBI" id="CHEBI:15378"/>
        <dbReference type="ChEBI" id="CHEBI:17268"/>
    </reaction>
</comment>
<evidence type="ECO:0000256" key="6">
    <source>
        <dbReference type="ARBA" id="ARBA00022989"/>
    </source>
</evidence>
<dbReference type="EMBL" id="ML178829">
    <property type="protein sequence ID" value="TFL00418.1"/>
    <property type="molecule type" value="Genomic_DNA"/>
</dbReference>
<dbReference type="PANTHER" id="PTHR48022:SF34">
    <property type="entry name" value="MAJOR FACILITATOR SUPERFAMILY (MFS) PROFILE DOMAIN-CONTAINING PROTEIN-RELATED"/>
    <property type="match status" value="1"/>
</dbReference>
<dbReference type="PANTHER" id="PTHR48022">
    <property type="entry name" value="PLASTIDIC GLUCOSE TRANSPORTER 4"/>
    <property type="match status" value="1"/>
</dbReference>
<feature type="transmembrane region" description="Helical" evidence="12">
    <location>
        <begin position="99"/>
        <end position="124"/>
    </location>
</feature>
<dbReference type="InterPro" id="IPR005829">
    <property type="entry name" value="Sugar_transporter_CS"/>
</dbReference>
<proteinExistence type="inferred from homology"/>
<evidence type="ECO:0000256" key="2">
    <source>
        <dbReference type="ARBA" id="ARBA00010992"/>
    </source>
</evidence>
<dbReference type="Gene3D" id="1.20.1250.20">
    <property type="entry name" value="MFS general substrate transporter like domains"/>
    <property type="match status" value="1"/>
</dbReference>
<dbReference type="FunFam" id="1.20.1250.20:FF:000026">
    <property type="entry name" value="MFS quinate transporter QutD"/>
    <property type="match status" value="1"/>
</dbReference>
<feature type="transmembrane region" description="Helical" evidence="12">
    <location>
        <begin position="454"/>
        <end position="475"/>
    </location>
</feature>
<dbReference type="InterPro" id="IPR036259">
    <property type="entry name" value="MFS_trans_sf"/>
</dbReference>
<gene>
    <name evidence="14" type="ORF">BDV98DRAFT_550311</name>
</gene>
<feature type="region of interest" description="Disordered" evidence="11">
    <location>
        <begin position="497"/>
        <end position="532"/>
    </location>
</feature>
<protein>
    <recommendedName>
        <fullName evidence="8">Quinate transporter</fullName>
    </recommendedName>
</protein>
<evidence type="ECO:0000256" key="3">
    <source>
        <dbReference type="ARBA" id="ARBA00022448"/>
    </source>
</evidence>
<dbReference type="SUPFAM" id="SSF103473">
    <property type="entry name" value="MFS general substrate transporter"/>
    <property type="match status" value="1"/>
</dbReference>
<dbReference type="OrthoDB" id="508119at2759"/>
<feature type="transmembrane region" description="Helical" evidence="12">
    <location>
        <begin position="425"/>
        <end position="442"/>
    </location>
</feature>
<feature type="transmembrane region" description="Helical" evidence="12">
    <location>
        <begin position="21"/>
        <end position="48"/>
    </location>
</feature>
<name>A0A5C3QGN7_9AGAR</name>
<keyword evidence="6 12" id="KW-1133">Transmembrane helix</keyword>
<feature type="transmembrane region" description="Helical" evidence="12">
    <location>
        <begin position="160"/>
        <end position="181"/>
    </location>
</feature>
<dbReference type="STRING" id="1884261.A0A5C3QGN7"/>
<keyword evidence="15" id="KW-1185">Reference proteome</keyword>
<evidence type="ECO:0000256" key="10">
    <source>
        <dbReference type="RuleBase" id="RU003346"/>
    </source>
</evidence>
<feature type="domain" description="Major facilitator superfamily (MFS) profile" evidence="13">
    <location>
        <begin position="24"/>
        <end position="479"/>
    </location>
</feature>
<keyword evidence="5" id="KW-0672">Quinate metabolism</keyword>
<feature type="transmembrane region" description="Helical" evidence="12">
    <location>
        <begin position="393"/>
        <end position="413"/>
    </location>
</feature>